<evidence type="ECO:0000256" key="10">
    <source>
        <dbReference type="PIRSR" id="PIRSR006615-2"/>
    </source>
</evidence>
<dbReference type="PRINTS" id="PR00998">
    <property type="entry name" value="CRBOXYPTASET"/>
</dbReference>
<reference evidence="11" key="1">
    <citation type="submission" date="2024-05" db="EMBL/GenBank/DDBJ databases">
        <title>Planctomycetes of the genus Singulisphaera possess chitinolytic capabilities.</title>
        <authorList>
            <person name="Ivanova A."/>
        </authorList>
    </citation>
    <scope>NUCLEOTIDE SEQUENCE</scope>
    <source>
        <strain evidence="11">Ch08T</strain>
    </source>
</reference>
<evidence type="ECO:0000256" key="5">
    <source>
        <dbReference type="ARBA" id="ARBA00023049"/>
    </source>
</evidence>
<dbReference type="SUPFAM" id="SSF55486">
    <property type="entry name" value="Metalloproteases ('zincins'), catalytic domain"/>
    <property type="match status" value="1"/>
</dbReference>
<feature type="binding site" evidence="9">
    <location>
        <position position="267"/>
    </location>
    <ligand>
        <name>Zn(2+)</name>
        <dbReference type="ChEBI" id="CHEBI:29105"/>
        <note>catalytic</note>
    </ligand>
</feature>
<keyword evidence="2 8" id="KW-0645">Protease</keyword>
<comment type="function">
    <text evidence="8">Broad specificity carboxypetidase that releases amino acids sequentially from the C-terminus, including neutral, aromatic, polar and basic residues.</text>
</comment>
<evidence type="ECO:0000313" key="11">
    <source>
        <dbReference type="EMBL" id="XBH03510.1"/>
    </source>
</evidence>
<evidence type="ECO:0000256" key="8">
    <source>
        <dbReference type="PIRNR" id="PIRNR006615"/>
    </source>
</evidence>
<dbReference type="Gene3D" id="1.10.1370.30">
    <property type="match status" value="1"/>
</dbReference>
<dbReference type="Pfam" id="PF02074">
    <property type="entry name" value="Peptidase_M32"/>
    <property type="match status" value="1"/>
</dbReference>
<organism evidence="11">
    <name type="scientific">Singulisphaera sp. Ch08</name>
    <dbReference type="NCBI Taxonomy" id="3120278"/>
    <lineage>
        <taxon>Bacteria</taxon>
        <taxon>Pseudomonadati</taxon>
        <taxon>Planctomycetota</taxon>
        <taxon>Planctomycetia</taxon>
        <taxon>Isosphaerales</taxon>
        <taxon>Isosphaeraceae</taxon>
        <taxon>Singulisphaera</taxon>
    </lineage>
</organism>
<feature type="binding site" evidence="9">
    <location>
        <position position="271"/>
    </location>
    <ligand>
        <name>Zn(2+)</name>
        <dbReference type="ChEBI" id="CHEBI:29105"/>
        <note>catalytic</note>
    </ligand>
</feature>
<name>A0AAU7CEE4_9BACT</name>
<evidence type="ECO:0000256" key="6">
    <source>
        <dbReference type="ARBA" id="ARBA00052755"/>
    </source>
</evidence>
<accession>A0AAU7CEE4</accession>
<protein>
    <recommendedName>
        <fullName evidence="8">Metal-dependent carboxypeptidase</fullName>
        <ecNumber evidence="8">3.4.17.19</ecNumber>
    </recommendedName>
</protein>
<gene>
    <name evidence="11" type="ORF">V5E97_35180</name>
</gene>
<comment type="catalytic activity">
    <reaction evidence="6 8">
        <text>Release of a C-terminal amino acid with broad specificity, except for -Pro.</text>
        <dbReference type="EC" id="3.4.17.19"/>
    </reaction>
</comment>
<feature type="binding site" evidence="9">
    <location>
        <position position="297"/>
    </location>
    <ligand>
        <name>Zn(2+)</name>
        <dbReference type="ChEBI" id="CHEBI:29105"/>
        <note>catalytic</note>
    </ligand>
</feature>
<dbReference type="EMBL" id="CP155447">
    <property type="protein sequence ID" value="XBH03510.1"/>
    <property type="molecule type" value="Genomic_DNA"/>
</dbReference>
<proteinExistence type="inferred from homology"/>
<evidence type="ECO:0000256" key="9">
    <source>
        <dbReference type="PIRSR" id="PIRSR006615-1"/>
    </source>
</evidence>
<evidence type="ECO:0000256" key="2">
    <source>
        <dbReference type="ARBA" id="ARBA00022670"/>
    </source>
</evidence>
<dbReference type="PROSITE" id="PS52034">
    <property type="entry name" value="PEPTIDASE_M32"/>
    <property type="match status" value="1"/>
</dbReference>
<dbReference type="GO" id="GO:0004181">
    <property type="term" value="F:metallocarboxypeptidase activity"/>
    <property type="evidence" value="ECO:0007669"/>
    <property type="project" value="UniProtKB-UniRule"/>
</dbReference>
<dbReference type="InterPro" id="IPR001333">
    <property type="entry name" value="Peptidase_M32_Taq"/>
</dbReference>
<dbReference type="GO" id="GO:0006508">
    <property type="term" value="P:proteolysis"/>
    <property type="evidence" value="ECO:0007669"/>
    <property type="project" value="UniProtKB-UniRule"/>
</dbReference>
<dbReference type="CDD" id="cd06460">
    <property type="entry name" value="M32_Taq"/>
    <property type="match status" value="1"/>
</dbReference>
<keyword evidence="9" id="KW-0862">Zinc</keyword>
<dbReference type="PANTHER" id="PTHR34217:SF1">
    <property type="entry name" value="CARBOXYPEPTIDASE 1"/>
    <property type="match status" value="1"/>
</dbReference>
<dbReference type="EC" id="3.4.17.19" evidence="8"/>
<dbReference type="PIRSF" id="PIRSF006615">
    <property type="entry name" value="Zn_crbxpep_Taq"/>
    <property type="match status" value="1"/>
</dbReference>
<evidence type="ECO:0000256" key="1">
    <source>
        <dbReference type="ARBA" id="ARBA00022645"/>
    </source>
</evidence>
<evidence type="ECO:0000256" key="7">
    <source>
        <dbReference type="ARBA" id="ARBA00061580"/>
    </source>
</evidence>
<keyword evidence="3 8" id="KW-0479">Metal-binding</keyword>
<feature type="active site" description="Proton donor/acceptor" evidence="10">
    <location>
        <position position="268"/>
    </location>
</feature>
<dbReference type="FunFam" id="1.10.1370.30:FF:000003">
    <property type="entry name" value="Thermostable carboxypeptidase 1"/>
    <property type="match status" value="1"/>
</dbReference>
<evidence type="ECO:0000256" key="3">
    <source>
        <dbReference type="ARBA" id="ARBA00022723"/>
    </source>
</evidence>
<keyword evidence="1 8" id="KW-0121">Carboxypeptidase</keyword>
<keyword evidence="4 8" id="KW-0378">Hydrolase</keyword>
<sequence>MQVDAAYEELIRRSREASLLASCSSLLGWDEQTYMPTGGVEHRSRQMALLAGLHHEKATDPIIGELITQLNGTPLVQAADSPAAVNVRELNRNYQRLTRLPRSLVEELARTVSVAQQEWITARAKNDYGHFQPWLERIVTLKQREAECLGDGTASYDALLDEYEPGAKSEDIAVLFDSLRGDLVPLVRAIADSPIKPNVALLRGEFPVERQRIFGEMVASALGFDFSKGRLDTTAHPFCSGIGPGDCRITTRFHHDQFADALFGIMHEVGHGLYEQGLDPAHFGTPMGESVSLGIHESQSRLWENAVGRSRPFWSHFLPIAQRFFPGAFPNVSLDEFHLAINQVKPSLVRVEADEVTYNLHILVRFELERELLSGQLATTDLPEAWNRKYADYLGIRPTDNAEGCLQDIHWSAGLFGYFPTYTLGNIFAAQLFAQANADLGNLDDLFRQGDFAPLLNWLRDRVHVQGQRYRSSQLIEKVTGSPLNHAPLVEFLKQKYEPLYRI</sequence>
<dbReference type="GO" id="GO:0008270">
    <property type="term" value="F:zinc ion binding"/>
    <property type="evidence" value="ECO:0007669"/>
    <property type="project" value="UniProtKB-ARBA"/>
</dbReference>
<keyword evidence="5 8" id="KW-0482">Metalloprotease</keyword>
<dbReference type="RefSeq" id="WP_406696244.1">
    <property type="nucleotide sequence ID" value="NZ_CP155447.1"/>
</dbReference>
<dbReference type="PANTHER" id="PTHR34217">
    <property type="entry name" value="METAL-DEPENDENT CARBOXYPEPTIDASE"/>
    <property type="match status" value="1"/>
</dbReference>
<comment type="cofactor">
    <cofactor evidence="9">
        <name>Zn(2+)</name>
        <dbReference type="ChEBI" id="CHEBI:29105"/>
    </cofactor>
    <text evidence="9">Binds 1 zinc ion per subunit.</text>
</comment>
<evidence type="ECO:0000256" key="4">
    <source>
        <dbReference type="ARBA" id="ARBA00022801"/>
    </source>
</evidence>
<comment type="similarity">
    <text evidence="7 8">Belongs to the peptidase M32 family.</text>
</comment>
<dbReference type="AlphaFoldDB" id="A0AAU7CEE4"/>